<accession>A0A9P8LVK2</accession>
<dbReference type="GeneID" id="94296828"/>
<dbReference type="KEGG" id="ssao:94296828"/>
<proteinExistence type="predicted"/>
<organism evidence="1 2">
    <name type="scientific">Spironucleus salmonicida</name>
    <dbReference type="NCBI Taxonomy" id="348837"/>
    <lineage>
        <taxon>Eukaryota</taxon>
        <taxon>Metamonada</taxon>
        <taxon>Diplomonadida</taxon>
        <taxon>Hexamitidae</taxon>
        <taxon>Hexamitinae</taxon>
        <taxon>Spironucleus</taxon>
    </lineage>
</organism>
<dbReference type="EMBL" id="AUWU02000003">
    <property type="protein sequence ID" value="KAH0575178.1"/>
    <property type="molecule type" value="Genomic_DNA"/>
</dbReference>
<protein>
    <submittedName>
        <fullName evidence="1">Uncharacterized protein</fullName>
    </submittedName>
</protein>
<comment type="caution">
    <text evidence="1">The sequence shown here is derived from an EMBL/GenBank/DDBJ whole genome shotgun (WGS) entry which is preliminary data.</text>
</comment>
<evidence type="ECO:0000313" key="2">
    <source>
        <dbReference type="Proteomes" id="UP000018208"/>
    </source>
</evidence>
<dbReference type="AlphaFoldDB" id="A0A9P8LVK2"/>
<gene>
    <name evidence="1" type="ORF">SS50377_22805</name>
</gene>
<evidence type="ECO:0000313" key="1">
    <source>
        <dbReference type="EMBL" id="KAH0575178.1"/>
    </source>
</evidence>
<sequence>MSSDYQRSQATLGTFSSQSSSSSSTISTSQIISYVFIEHIEIIHNQFKKTSSISYAQLNNIFISQVDVNTTRQVVIFIFKKQNLDKLQFDMITTIKLLYLCTNKVYWKNNIKLLLFFWCVPFYDEIAYKDYFVNCIINYYLLSEEIVESFVNQYVNANWVDLELGRQILMNIQI</sequence>
<name>A0A9P8LVK2_9EUKA</name>
<reference evidence="1 2" key="1">
    <citation type="journal article" date="2014" name="PLoS Genet.">
        <title>The Genome of Spironucleus salmonicida Highlights a Fish Pathogen Adapted to Fluctuating Environments.</title>
        <authorList>
            <person name="Xu F."/>
            <person name="Jerlstrom-Hultqvist J."/>
            <person name="Einarsson E."/>
            <person name="Astvaldsson A."/>
            <person name="Svard S.G."/>
            <person name="Andersson J.O."/>
        </authorList>
    </citation>
    <scope>NUCLEOTIDE SEQUENCE [LARGE SCALE GENOMIC DNA]</scope>
    <source>
        <strain evidence="1 2">ATCC 50377</strain>
    </source>
</reference>
<dbReference type="Proteomes" id="UP000018208">
    <property type="component" value="Unassembled WGS sequence"/>
</dbReference>
<keyword evidence="2" id="KW-1185">Reference proteome</keyword>
<dbReference type="RefSeq" id="XP_067765951.1">
    <property type="nucleotide sequence ID" value="XM_067906683.1"/>
</dbReference>